<accession>A0A915D8U8</accession>
<dbReference type="AlphaFoldDB" id="A0A915D8U8"/>
<evidence type="ECO:0000313" key="3">
    <source>
        <dbReference type="WBParaSite" id="jg17329"/>
    </source>
</evidence>
<feature type="region of interest" description="Disordered" evidence="1">
    <location>
        <begin position="54"/>
        <end position="95"/>
    </location>
</feature>
<sequence>MDYKAGVFSLIGATNTNDSPDFVQGTLQGSDLDLSRMQHGGFSAFQYDHEIEEVGQESEHDKKPTLSDFLKQQSPVDKNRNQARKASGSRAPALKPTGYTYILCNSTCNALSDVAVVGNREKGKSKSSQPRKQRRN</sequence>
<evidence type="ECO:0000256" key="1">
    <source>
        <dbReference type="SAM" id="MobiDB-lite"/>
    </source>
</evidence>
<proteinExistence type="predicted"/>
<dbReference type="WBParaSite" id="jg17329">
    <property type="protein sequence ID" value="jg17329"/>
    <property type="gene ID" value="jg17329"/>
</dbReference>
<dbReference type="Proteomes" id="UP000887574">
    <property type="component" value="Unplaced"/>
</dbReference>
<evidence type="ECO:0000313" key="2">
    <source>
        <dbReference type="Proteomes" id="UP000887574"/>
    </source>
</evidence>
<name>A0A915D8U8_9BILA</name>
<organism evidence="2 3">
    <name type="scientific">Ditylenchus dipsaci</name>
    <dbReference type="NCBI Taxonomy" id="166011"/>
    <lineage>
        <taxon>Eukaryota</taxon>
        <taxon>Metazoa</taxon>
        <taxon>Ecdysozoa</taxon>
        <taxon>Nematoda</taxon>
        <taxon>Chromadorea</taxon>
        <taxon>Rhabditida</taxon>
        <taxon>Tylenchina</taxon>
        <taxon>Tylenchomorpha</taxon>
        <taxon>Sphaerularioidea</taxon>
        <taxon>Anguinidae</taxon>
        <taxon>Anguininae</taxon>
        <taxon>Ditylenchus</taxon>
    </lineage>
</organism>
<keyword evidence="2" id="KW-1185">Reference proteome</keyword>
<reference evidence="3" key="1">
    <citation type="submission" date="2022-11" db="UniProtKB">
        <authorList>
            <consortium name="WormBaseParasite"/>
        </authorList>
    </citation>
    <scope>IDENTIFICATION</scope>
</reference>
<protein>
    <submittedName>
        <fullName evidence="3">Uncharacterized protein</fullName>
    </submittedName>
</protein>